<reference evidence="1" key="1">
    <citation type="submission" date="2022-06" db="EMBL/GenBank/DDBJ databases">
        <title>Dynamics of rice microbiomes reveals core vertical transmitted seed endophytes.</title>
        <authorList>
            <person name="Liao K."/>
            <person name="Zhang X."/>
        </authorList>
    </citation>
    <scope>NUCLEOTIDE SEQUENCE</scope>
    <source>
        <strain evidence="1">JT1-17</strain>
    </source>
</reference>
<proteinExistence type="predicted"/>
<evidence type="ECO:0000313" key="1">
    <source>
        <dbReference type="EMBL" id="MCW0344936.1"/>
    </source>
</evidence>
<dbReference type="SUPFAM" id="SSF109604">
    <property type="entry name" value="HD-domain/PDEase-like"/>
    <property type="match status" value="1"/>
</dbReference>
<dbReference type="Gene3D" id="1.10.3210.10">
    <property type="entry name" value="Hypothetical protein af1432"/>
    <property type="match status" value="1"/>
</dbReference>
<gene>
    <name evidence="1" type="ORF">NB703_003029</name>
</gene>
<evidence type="ECO:0008006" key="3">
    <source>
        <dbReference type="Google" id="ProtNLM"/>
    </source>
</evidence>
<dbReference type="EMBL" id="JANFVX010000011">
    <property type="protein sequence ID" value="MCW0344936.1"/>
    <property type="molecule type" value="Genomic_DNA"/>
</dbReference>
<organism evidence="1 2">
    <name type="scientific">Pantoea ananas</name>
    <name type="common">Erwinia uredovora</name>
    <dbReference type="NCBI Taxonomy" id="553"/>
    <lineage>
        <taxon>Bacteria</taxon>
        <taxon>Pseudomonadati</taxon>
        <taxon>Pseudomonadota</taxon>
        <taxon>Gammaproteobacteria</taxon>
        <taxon>Enterobacterales</taxon>
        <taxon>Erwiniaceae</taxon>
        <taxon>Pantoea</taxon>
    </lineage>
</organism>
<sequence>MSWITTQSGKHFDYTNVTADAICIEDIACALSNICRFTGHVQDFYSVAQHSVHVSYLVEPEFALEALLHDAAEAYCSDINSQLKQLLPDYCLMIKSVEEAIADKFGLPHAMSTPVKNADLVMLATERRDLDLDDGKRWPMLDGIEADTTFMIAPLNPRQARVLFLQRYNDLKGKDGE</sequence>
<dbReference type="AlphaFoldDB" id="A0AAJ1FS96"/>
<name>A0AAJ1FS96_PANAN</name>
<protein>
    <recommendedName>
        <fullName evidence="3">HD family hydrolase</fullName>
    </recommendedName>
</protein>
<accession>A0AAJ1FS96</accession>
<dbReference type="RefSeq" id="WP_264272040.1">
    <property type="nucleotide sequence ID" value="NZ_JANFVX010000011.1"/>
</dbReference>
<dbReference type="Proteomes" id="UP001208888">
    <property type="component" value="Unassembled WGS sequence"/>
</dbReference>
<comment type="caution">
    <text evidence="1">The sequence shown here is derived from an EMBL/GenBank/DDBJ whole genome shotgun (WGS) entry which is preliminary data.</text>
</comment>
<evidence type="ECO:0000313" key="2">
    <source>
        <dbReference type="Proteomes" id="UP001208888"/>
    </source>
</evidence>